<dbReference type="STRING" id="32040.SAMN04489710_104267"/>
<dbReference type="InterPro" id="IPR005064">
    <property type="entry name" value="BUG"/>
</dbReference>
<dbReference type="Proteomes" id="UP000199517">
    <property type="component" value="Unassembled WGS sequence"/>
</dbReference>
<dbReference type="InterPro" id="IPR042100">
    <property type="entry name" value="Bug_dom1"/>
</dbReference>
<dbReference type="Pfam" id="PF03401">
    <property type="entry name" value="TctC"/>
    <property type="match status" value="1"/>
</dbReference>
<name>A0A1I1U8D0_9BURK</name>
<proteinExistence type="inferred from homology"/>
<feature type="chain" id="PRO_5011452684" evidence="2">
    <location>
        <begin position="28"/>
        <end position="324"/>
    </location>
</feature>
<evidence type="ECO:0000256" key="2">
    <source>
        <dbReference type="SAM" id="SignalP"/>
    </source>
</evidence>
<evidence type="ECO:0000313" key="3">
    <source>
        <dbReference type="EMBL" id="SFD64993.1"/>
    </source>
</evidence>
<dbReference type="OrthoDB" id="8678477at2"/>
<dbReference type="Gene3D" id="3.40.190.10">
    <property type="entry name" value="Periplasmic binding protein-like II"/>
    <property type="match status" value="1"/>
</dbReference>
<dbReference type="PANTHER" id="PTHR42928:SF5">
    <property type="entry name" value="BLR1237 PROTEIN"/>
    <property type="match status" value="1"/>
</dbReference>
<dbReference type="CDD" id="cd13578">
    <property type="entry name" value="PBP2_Bug27"/>
    <property type="match status" value="1"/>
</dbReference>
<reference evidence="4" key="1">
    <citation type="submission" date="2016-10" db="EMBL/GenBank/DDBJ databases">
        <authorList>
            <person name="Varghese N."/>
            <person name="Submissions S."/>
        </authorList>
    </citation>
    <scope>NUCLEOTIDE SEQUENCE [LARGE SCALE GENOMIC DNA]</scope>
    <source>
        <strain evidence="4">DSM 7481</strain>
    </source>
</reference>
<dbReference type="EMBL" id="FOMQ01000004">
    <property type="protein sequence ID" value="SFD64993.1"/>
    <property type="molecule type" value="Genomic_DNA"/>
</dbReference>
<gene>
    <name evidence="3" type="ORF">SAMN04489710_104267</name>
</gene>
<dbReference type="RefSeq" id="WP_092950848.1">
    <property type="nucleotide sequence ID" value="NZ_FOMQ01000004.1"/>
</dbReference>
<dbReference type="PANTHER" id="PTHR42928">
    <property type="entry name" value="TRICARBOXYLATE-BINDING PROTEIN"/>
    <property type="match status" value="1"/>
</dbReference>
<feature type="signal peptide" evidence="2">
    <location>
        <begin position="1"/>
        <end position="27"/>
    </location>
</feature>
<dbReference type="SUPFAM" id="SSF53850">
    <property type="entry name" value="Periplasmic binding protein-like II"/>
    <property type="match status" value="1"/>
</dbReference>
<comment type="similarity">
    <text evidence="1">Belongs to the UPF0065 (bug) family.</text>
</comment>
<keyword evidence="2" id="KW-0732">Signal</keyword>
<evidence type="ECO:0000256" key="1">
    <source>
        <dbReference type="ARBA" id="ARBA00006987"/>
    </source>
</evidence>
<protein>
    <submittedName>
        <fullName evidence="3">Tripartite-type tricarboxylate transporter, receptor component TctC</fullName>
    </submittedName>
</protein>
<sequence length="324" mass="33848">MRTQPFKTFVRGLLAAACVLTAAAAHAAFPERTITIVVPYAPGGAADAVARVLASRMGTRLGTSVIVDNKPGASGTIGAAFVAKAPADGYTMLYDATPYSINPHLFAKMPYAAGALQPLSLVLLAPNVLIVKADSPFKTVNDLVARAKAQPGRINFASGGSGTVQRLASELFRQRLQLDMVHVPYKSGGPAIADVMGGQVDFMFGTIAATYPLVSGGKLRALAISSPERSARLPDVPTVAEAAVPGYEAYEWNGVLLPAGTPASVAAQLHKALAEVLNEDEVKQRLSDLGARPIGSTPAEFAEFLKKEDAKWGAVVRQGGIQLD</sequence>
<accession>A0A1I1U8D0</accession>
<dbReference type="PIRSF" id="PIRSF017082">
    <property type="entry name" value="YflP"/>
    <property type="match status" value="1"/>
</dbReference>
<organism evidence="3 4">
    <name type="scientific">Paracidovorax konjaci</name>
    <dbReference type="NCBI Taxonomy" id="32040"/>
    <lineage>
        <taxon>Bacteria</taxon>
        <taxon>Pseudomonadati</taxon>
        <taxon>Pseudomonadota</taxon>
        <taxon>Betaproteobacteria</taxon>
        <taxon>Burkholderiales</taxon>
        <taxon>Comamonadaceae</taxon>
        <taxon>Paracidovorax</taxon>
    </lineage>
</organism>
<dbReference type="Gene3D" id="3.40.190.150">
    <property type="entry name" value="Bordetella uptake gene, domain 1"/>
    <property type="match status" value="1"/>
</dbReference>
<keyword evidence="4" id="KW-1185">Reference proteome</keyword>
<dbReference type="AlphaFoldDB" id="A0A1I1U8D0"/>
<keyword evidence="3" id="KW-0675">Receptor</keyword>
<evidence type="ECO:0000313" key="4">
    <source>
        <dbReference type="Proteomes" id="UP000199517"/>
    </source>
</evidence>